<gene>
    <name evidence="5" type="ORF">NTJ_14234</name>
</gene>
<dbReference type="Pfam" id="PF10373">
    <property type="entry name" value="EST1_DNA_bind"/>
    <property type="match status" value="1"/>
</dbReference>
<keyword evidence="1" id="KW-0866">Nonsense-mediated mRNA decay</keyword>
<dbReference type="Gene3D" id="1.25.40.10">
    <property type="entry name" value="Tetratricopeptide repeat domain"/>
    <property type="match status" value="1"/>
</dbReference>
<evidence type="ECO:0000256" key="1">
    <source>
        <dbReference type="ARBA" id="ARBA00023161"/>
    </source>
</evidence>
<proteinExistence type="predicted"/>
<keyword evidence="6" id="KW-1185">Reference proteome</keyword>
<dbReference type="InterPro" id="IPR019458">
    <property type="entry name" value="Est1-like_N"/>
</dbReference>
<accession>A0ABN7BC48</accession>
<reference evidence="5 6" key="1">
    <citation type="submission" date="2023-09" db="EMBL/GenBank/DDBJ databases">
        <title>Nesidiocoris tenuis whole genome shotgun sequence.</title>
        <authorList>
            <person name="Shibata T."/>
            <person name="Shimoda M."/>
            <person name="Kobayashi T."/>
            <person name="Uehara T."/>
        </authorList>
    </citation>
    <scope>NUCLEOTIDE SEQUENCE [LARGE SCALE GENOMIC DNA]</scope>
    <source>
        <strain evidence="5 6">Japan</strain>
    </source>
</reference>
<dbReference type="Proteomes" id="UP001307889">
    <property type="component" value="Chromosome 12"/>
</dbReference>
<evidence type="ECO:0000256" key="2">
    <source>
        <dbReference type="SAM" id="MobiDB-lite"/>
    </source>
</evidence>
<evidence type="ECO:0000313" key="6">
    <source>
        <dbReference type="Proteomes" id="UP001307889"/>
    </source>
</evidence>
<evidence type="ECO:0000259" key="4">
    <source>
        <dbReference type="Pfam" id="PF10374"/>
    </source>
</evidence>
<feature type="domain" description="Telomerase activating protein Est1-like N-terminal" evidence="4">
    <location>
        <begin position="58"/>
        <end position="169"/>
    </location>
</feature>
<evidence type="ECO:0000313" key="5">
    <source>
        <dbReference type="EMBL" id="BET01420.1"/>
    </source>
</evidence>
<dbReference type="InterPro" id="IPR045153">
    <property type="entry name" value="Est1/Ebs1-like"/>
</dbReference>
<feature type="compositionally biased region" description="Low complexity" evidence="2">
    <location>
        <begin position="477"/>
        <end position="488"/>
    </location>
</feature>
<dbReference type="PANTHER" id="PTHR15696:SF5">
    <property type="entry name" value="NONSENSE-MEDIATED MRNA DECAY FACTOR SMG7"/>
    <property type="match status" value="1"/>
</dbReference>
<sequence length="545" mass="61516">MVSRAAVEVLKKAAEHKDRAGTLQKNGTNIEINPAQIELQKIYHDVLILDLEYALDEKVEQDLWNICFKNHIVSLQNLAKDKKNNGSHYQSKLLWFLDCASGFYLSLLQEICTVFDLDLPFRRKDRMIGIPKRLNKGKSVTKPSTPSCYYICQYCLVHLGDIARYRCQIVHAESFYRHAVNLCATSGHPYNQLAFLEATRYEPLSTVFYFTRSIAVKCQFPAAKTNLSNTLLRWTKIELPADGTKSVADYEGAFLQFHALLYVANDAPAARRVLQSLTHALTPLVATQEISSWKLLQMAVITIFMFTQSEGKDPEVQHALLEYLGGYLNSLLVPVYTISQDTILQYFGLPPIKIIFNWFKCDPRLVPLMDKPHIWKGMCKLLNSLRKSNPVAPVNYAHAALPEDHDLQGFSPLDSALSELTYSTDKMNEEIAAKVRAHRLLKLGEWLARSADFKPISINDDKSFDVVPFEQVIPITPTTPNAPATAPNPQKPLGSNNWKTKGRQNAFLQSLHKKSQALGVPLAEKSLLVFSLALFYSDKIGNNKM</sequence>
<feature type="region of interest" description="Disordered" evidence="2">
    <location>
        <begin position="477"/>
        <end position="499"/>
    </location>
</feature>
<organism evidence="5 6">
    <name type="scientific">Nesidiocoris tenuis</name>
    <dbReference type="NCBI Taxonomy" id="355587"/>
    <lineage>
        <taxon>Eukaryota</taxon>
        <taxon>Metazoa</taxon>
        <taxon>Ecdysozoa</taxon>
        <taxon>Arthropoda</taxon>
        <taxon>Hexapoda</taxon>
        <taxon>Insecta</taxon>
        <taxon>Pterygota</taxon>
        <taxon>Neoptera</taxon>
        <taxon>Paraneoptera</taxon>
        <taxon>Hemiptera</taxon>
        <taxon>Heteroptera</taxon>
        <taxon>Panheteroptera</taxon>
        <taxon>Cimicomorpha</taxon>
        <taxon>Miridae</taxon>
        <taxon>Dicyphina</taxon>
        <taxon>Nesidiocoris</taxon>
    </lineage>
</organism>
<protein>
    <submittedName>
        <fullName evidence="5">Telomerase activating protein Est1</fullName>
    </submittedName>
</protein>
<dbReference type="InterPro" id="IPR018834">
    <property type="entry name" value="DNA/RNA-bd_Est1-type"/>
</dbReference>
<dbReference type="PANTHER" id="PTHR15696">
    <property type="entry name" value="SMG-7 SUPPRESSOR WITH MORPHOLOGICAL EFFECT ON GENITALIA PROTEIN 7"/>
    <property type="match status" value="1"/>
</dbReference>
<dbReference type="Pfam" id="PF10374">
    <property type="entry name" value="EST1"/>
    <property type="match status" value="1"/>
</dbReference>
<dbReference type="SUPFAM" id="SSF48452">
    <property type="entry name" value="TPR-like"/>
    <property type="match status" value="1"/>
</dbReference>
<dbReference type="EMBL" id="AP028920">
    <property type="protein sequence ID" value="BET01420.1"/>
    <property type="molecule type" value="Genomic_DNA"/>
</dbReference>
<name>A0ABN7BC48_9HEMI</name>
<dbReference type="InterPro" id="IPR011990">
    <property type="entry name" value="TPR-like_helical_dom_sf"/>
</dbReference>
<feature type="domain" description="DNA/RNA-binding" evidence="3">
    <location>
        <begin position="172"/>
        <end position="415"/>
    </location>
</feature>
<evidence type="ECO:0000259" key="3">
    <source>
        <dbReference type="Pfam" id="PF10373"/>
    </source>
</evidence>